<evidence type="ECO:0000256" key="2">
    <source>
        <dbReference type="ARBA" id="ARBA00010510"/>
    </source>
</evidence>
<keyword evidence="6" id="KW-1000">Mitochondrion outer membrane</keyword>
<evidence type="ECO:0000256" key="3">
    <source>
        <dbReference type="ARBA" id="ARBA00022448"/>
    </source>
</evidence>
<keyword evidence="11" id="KW-1185">Reference proteome</keyword>
<dbReference type="EMBL" id="KN880461">
    <property type="protein sequence ID" value="KIY70891.1"/>
    <property type="molecule type" value="Genomic_DNA"/>
</dbReference>
<keyword evidence="7" id="KW-0653">Protein transport</keyword>
<dbReference type="AlphaFoldDB" id="A0A0D7BMS2"/>
<dbReference type="OrthoDB" id="19656at2759"/>
<gene>
    <name evidence="10" type="ORF">CYLTODRAFT_391248</name>
</gene>
<dbReference type="GO" id="GO:0030150">
    <property type="term" value="P:protein import into mitochondrial matrix"/>
    <property type="evidence" value="ECO:0007669"/>
    <property type="project" value="InterPro"/>
</dbReference>
<comment type="similarity">
    <text evidence="2">Belongs to the Tom40 family.</text>
</comment>
<dbReference type="PANTHER" id="PTHR10802">
    <property type="entry name" value="MITOCHONDRIAL IMPORT RECEPTOR SUBUNIT TOM40"/>
    <property type="match status" value="1"/>
</dbReference>
<evidence type="ECO:0000256" key="1">
    <source>
        <dbReference type="ARBA" id="ARBA00004374"/>
    </source>
</evidence>
<dbReference type="STRING" id="1314674.A0A0D7BMS2"/>
<keyword evidence="9" id="KW-0472">Membrane</keyword>
<dbReference type="InterPro" id="IPR037930">
    <property type="entry name" value="Tom40"/>
</dbReference>
<evidence type="ECO:0000256" key="6">
    <source>
        <dbReference type="ARBA" id="ARBA00022787"/>
    </source>
</evidence>
<dbReference type="GO" id="GO:0005741">
    <property type="term" value="C:mitochondrial outer membrane"/>
    <property type="evidence" value="ECO:0007669"/>
    <property type="project" value="UniProtKB-SubCell"/>
</dbReference>
<evidence type="ECO:0008006" key="12">
    <source>
        <dbReference type="Google" id="ProtNLM"/>
    </source>
</evidence>
<evidence type="ECO:0000256" key="4">
    <source>
        <dbReference type="ARBA" id="ARBA00022452"/>
    </source>
</evidence>
<evidence type="ECO:0000313" key="11">
    <source>
        <dbReference type="Proteomes" id="UP000054007"/>
    </source>
</evidence>
<keyword evidence="8" id="KW-0496">Mitochondrion</keyword>
<dbReference type="InterPro" id="IPR027246">
    <property type="entry name" value="Porin_Euk/Tom40"/>
</dbReference>
<evidence type="ECO:0000256" key="5">
    <source>
        <dbReference type="ARBA" id="ARBA00022692"/>
    </source>
</evidence>
<keyword evidence="4" id="KW-1134">Transmembrane beta strand</keyword>
<dbReference type="GO" id="GO:0008320">
    <property type="term" value="F:protein transmembrane transporter activity"/>
    <property type="evidence" value="ECO:0007669"/>
    <property type="project" value="InterPro"/>
</dbReference>
<keyword evidence="5" id="KW-0812">Transmembrane</keyword>
<name>A0A0D7BMS2_9AGAR</name>
<evidence type="ECO:0000256" key="7">
    <source>
        <dbReference type="ARBA" id="ARBA00022927"/>
    </source>
</evidence>
<dbReference type="Proteomes" id="UP000054007">
    <property type="component" value="Unassembled WGS sequence"/>
</dbReference>
<accession>A0A0D7BMS2</accession>
<dbReference type="CDD" id="cd07305">
    <property type="entry name" value="Porin3_Tom40"/>
    <property type="match status" value="1"/>
</dbReference>
<evidence type="ECO:0000256" key="9">
    <source>
        <dbReference type="ARBA" id="ARBA00023136"/>
    </source>
</evidence>
<evidence type="ECO:0000313" key="10">
    <source>
        <dbReference type="EMBL" id="KIY70891.1"/>
    </source>
</evidence>
<dbReference type="Pfam" id="PF01459">
    <property type="entry name" value="Porin_3"/>
    <property type="match status" value="1"/>
</dbReference>
<protein>
    <recommendedName>
        <fullName evidence="12">Mitochondrial import receptor subunit tom40</fullName>
    </recommendedName>
</protein>
<proteinExistence type="inferred from homology"/>
<dbReference type="Gene3D" id="2.40.160.10">
    <property type="entry name" value="Porin"/>
    <property type="match status" value="1"/>
</dbReference>
<organism evidence="10 11">
    <name type="scientific">Cylindrobasidium torrendii FP15055 ss-10</name>
    <dbReference type="NCBI Taxonomy" id="1314674"/>
    <lineage>
        <taxon>Eukaryota</taxon>
        <taxon>Fungi</taxon>
        <taxon>Dikarya</taxon>
        <taxon>Basidiomycota</taxon>
        <taxon>Agaricomycotina</taxon>
        <taxon>Agaricomycetes</taxon>
        <taxon>Agaricomycetidae</taxon>
        <taxon>Agaricales</taxon>
        <taxon>Marasmiineae</taxon>
        <taxon>Physalacriaceae</taxon>
        <taxon>Cylindrobasidium</taxon>
    </lineage>
</organism>
<dbReference type="InterPro" id="IPR023614">
    <property type="entry name" value="Porin_dom_sf"/>
</dbReference>
<evidence type="ECO:0000256" key="8">
    <source>
        <dbReference type="ARBA" id="ARBA00023128"/>
    </source>
</evidence>
<comment type="subcellular location">
    <subcellularLocation>
        <location evidence="1">Mitochondrion outer membrane</location>
        <topology evidence="1">Multi-pass membrane protein</topology>
    </subcellularLocation>
</comment>
<reference evidence="10 11" key="1">
    <citation type="journal article" date="2015" name="Fungal Genet. Biol.">
        <title>Evolution of novel wood decay mechanisms in Agaricales revealed by the genome sequences of Fistulina hepatica and Cylindrobasidium torrendii.</title>
        <authorList>
            <person name="Floudas D."/>
            <person name="Held B.W."/>
            <person name="Riley R."/>
            <person name="Nagy L.G."/>
            <person name="Koehler G."/>
            <person name="Ransdell A.S."/>
            <person name="Younus H."/>
            <person name="Chow J."/>
            <person name="Chiniquy J."/>
            <person name="Lipzen A."/>
            <person name="Tritt A."/>
            <person name="Sun H."/>
            <person name="Haridas S."/>
            <person name="LaButti K."/>
            <person name="Ohm R.A."/>
            <person name="Kues U."/>
            <person name="Blanchette R.A."/>
            <person name="Grigoriev I.V."/>
            <person name="Minto R.E."/>
            <person name="Hibbett D.S."/>
        </authorList>
    </citation>
    <scope>NUCLEOTIDE SEQUENCE [LARGE SCALE GENOMIC DNA]</scope>
    <source>
        <strain evidence="10 11">FP15055 ss-10</strain>
    </source>
</reference>
<sequence>MAATLPAKTSAIDPFAAAPEPIPSGPFSIFHRLSKWRTDLGLPYPGNTEDLTKEVKRTQLTNLLYDGARADLAKAMSMNPLFQVTHSFSLGSQTMPPTYSFGAMYGTEKSFLHGTVDHDGNVTSRWHQSWSPKSTTKMQAQSASSGVPGHSVAIFEHDYQGQDYSLNAKATNPWPTDMSGIFVFSYLQSLTRNLALGGECLVTRSPMMPSGNATSLIGKWTSTDKSWIASASLMPDNTLNATYWHKLSEKVDVAAELMMSAGSVRREGLATLAAKYDLRMSTFRAQVDSAGKVGAVLEQRFTPVFAFTLNGEIDHFKNTAKVGFGVQIESSTLSDEELSAQMGVPPPGALVI</sequence>
<keyword evidence="3" id="KW-0813">Transport</keyword>